<sequence>MAKSPKPAKPPAAPIPAAPAPVAAAPAPAPYVSAFQTPAVEPRQSFFSPRNVPLWASLVLMAVVAAGVWAKQQAGG</sequence>
<keyword evidence="4" id="KW-1185">Reference proteome</keyword>
<feature type="compositionally biased region" description="Pro residues" evidence="1">
    <location>
        <begin position="7"/>
        <end position="19"/>
    </location>
</feature>
<evidence type="ECO:0000256" key="1">
    <source>
        <dbReference type="SAM" id="MobiDB-lite"/>
    </source>
</evidence>
<dbReference type="RefSeq" id="WP_307351814.1">
    <property type="nucleotide sequence ID" value="NZ_JAUSVS010000009.1"/>
</dbReference>
<proteinExistence type="predicted"/>
<protein>
    <recommendedName>
        <fullName evidence="5">Sporulation protein</fullName>
    </recommendedName>
</protein>
<evidence type="ECO:0000256" key="2">
    <source>
        <dbReference type="SAM" id="Phobius"/>
    </source>
</evidence>
<name>A0ABU0IXF3_9CAUL</name>
<evidence type="ECO:0008006" key="5">
    <source>
        <dbReference type="Google" id="ProtNLM"/>
    </source>
</evidence>
<dbReference type="EMBL" id="JAUSVS010000009">
    <property type="protein sequence ID" value="MDQ0466021.1"/>
    <property type="molecule type" value="Genomic_DNA"/>
</dbReference>
<organism evidence="3 4">
    <name type="scientific">Caulobacter ginsengisoli</name>
    <dbReference type="NCBI Taxonomy" id="400775"/>
    <lineage>
        <taxon>Bacteria</taxon>
        <taxon>Pseudomonadati</taxon>
        <taxon>Pseudomonadota</taxon>
        <taxon>Alphaproteobacteria</taxon>
        <taxon>Caulobacterales</taxon>
        <taxon>Caulobacteraceae</taxon>
        <taxon>Caulobacter</taxon>
    </lineage>
</organism>
<comment type="caution">
    <text evidence="3">The sequence shown here is derived from an EMBL/GenBank/DDBJ whole genome shotgun (WGS) entry which is preliminary data.</text>
</comment>
<keyword evidence="2" id="KW-0812">Transmembrane</keyword>
<keyword evidence="2" id="KW-1133">Transmembrane helix</keyword>
<feature type="transmembrane region" description="Helical" evidence="2">
    <location>
        <begin position="52"/>
        <end position="70"/>
    </location>
</feature>
<gene>
    <name evidence="3" type="ORF">QO010_003814</name>
</gene>
<feature type="region of interest" description="Disordered" evidence="1">
    <location>
        <begin position="1"/>
        <end position="24"/>
    </location>
</feature>
<evidence type="ECO:0000313" key="3">
    <source>
        <dbReference type="EMBL" id="MDQ0466021.1"/>
    </source>
</evidence>
<keyword evidence="2" id="KW-0472">Membrane</keyword>
<evidence type="ECO:0000313" key="4">
    <source>
        <dbReference type="Proteomes" id="UP001228905"/>
    </source>
</evidence>
<accession>A0ABU0IXF3</accession>
<dbReference type="Proteomes" id="UP001228905">
    <property type="component" value="Unassembled WGS sequence"/>
</dbReference>
<reference evidence="3 4" key="1">
    <citation type="submission" date="2023-07" db="EMBL/GenBank/DDBJ databases">
        <title>Genomic Encyclopedia of Type Strains, Phase IV (KMG-IV): sequencing the most valuable type-strain genomes for metagenomic binning, comparative biology and taxonomic classification.</title>
        <authorList>
            <person name="Goeker M."/>
        </authorList>
    </citation>
    <scope>NUCLEOTIDE SEQUENCE [LARGE SCALE GENOMIC DNA]</scope>
    <source>
        <strain evidence="3 4">DSM 18695</strain>
    </source>
</reference>